<feature type="transmembrane region" description="Helical" evidence="2">
    <location>
        <begin position="106"/>
        <end position="122"/>
    </location>
</feature>
<evidence type="ECO:0000313" key="4">
    <source>
        <dbReference type="EMBL" id="CAG7734590.1"/>
    </source>
</evidence>
<feature type="transmembrane region" description="Helical" evidence="2">
    <location>
        <begin position="173"/>
        <end position="193"/>
    </location>
</feature>
<dbReference type="Proteomes" id="UP000708208">
    <property type="component" value="Unassembled WGS sequence"/>
</dbReference>
<reference evidence="4" key="1">
    <citation type="submission" date="2021-06" db="EMBL/GenBank/DDBJ databases">
        <authorList>
            <person name="Hodson N. C."/>
            <person name="Mongue J. A."/>
            <person name="Jaron S. K."/>
        </authorList>
    </citation>
    <scope>NUCLEOTIDE SEQUENCE</scope>
</reference>
<feature type="transmembrane region" description="Helical" evidence="2">
    <location>
        <begin position="134"/>
        <end position="153"/>
    </location>
</feature>
<keyword evidence="2" id="KW-0812">Transmembrane</keyword>
<name>A0A8J2KY90_9HEXA</name>
<sequence>MNSFCGSPFWDSNITWNTDSPRFTPCFEKTVLVWIPSIFLTLFSSILIYSTMKRQQEKVNISCLGILQGIVTSALGILQIINFSFITFRKISNPNIKSYQVDQAKSAILAFTFTLALILQFITKRKGISSSAVLFIFWLLATICSLPEFLNAFRGVFWRLPADEQYNVQKVDTFATLVGYPVIVAGFILSFFADQSIVYPVQPNKSHTRTTGLESKPCPQKSSSFPNQITFQWAYPLLRKGYKSVLKCSDLWDLNEEDKSSDITNRFMKHWKPELERAKKWYFLTCNTVVV</sequence>
<dbReference type="Pfam" id="PF24357">
    <property type="entry name" value="TMD0_ABC"/>
    <property type="match status" value="1"/>
</dbReference>
<feature type="domain" description="ABC transporter TMD0" evidence="3">
    <location>
        <begin position="21"/>
        <end position="150"/>
    </location>
</feature>
<keyword evidence="2" id="KW-1133">Transmembrane helix</keyword>
<evidence type="ECO:0000256" key="1">
    <source>
        <dbReference type="ARBA" id="ARBA00004141"/>
    </source>
</evidence>
<protein>
    <recommendedName>
        <fullName evidence="3">ABC transporter TMD0 domain-containing protein</fullName>
    </recommendedName>
</protein>
<dbReference type="GO" id="GO:0016020">
    <property type="term" value="C:membrane"/>
    <property type="evidence" value="ECO:0007669"/>
    <property type="project" value="UniProtKB-SubCell"/>
</dbReference>
<evidence type="ECO:0000256" key="2">
    <source>
        <dbReference type="SAM" id="Phobius"/>
    </source>
</evidence>
<feature type="transmembrane region" description="Helical" evidence="2">
    <location>
        <begin position="31"/>
        <end position="49"/>
    </location>
</feature>
<dbReference type="AlphaFoldDB" id="A0A8J2KY90"/>
<feature type="transmembrane region" description="Helical" evidence="2">
    <location>
        <begin position="61"/>
        <end position="86"/>
    </location>
</feature>
<keyword evidence="2" id="KW-0472">Membrane</keyword>
<evidence type="ECO:0000313" key="5">
    <source>
        <dbReference type="Proteomes" id="UP000708208"/>
    </source>
</evidence>
<keyword evidence="5" id="KW-1185">Reference proteome</keyword>
<proteinExistence type="predicted"/>
<dbReference type="InterPro" id="IPR056227">
    <property type="entry name" value="TMD0_ABC"/>
</dbReference>
<dbReference type="EMBL" id="CAJVCH010272222">
    <property type="protein sequence ID" value="CAG7734590.1"/>
    <property type="molecule type" value="Genomic_DNA"/>
</dbReference>
<organism evidence="4 5">
    <name type="scientific">Allacma fusca</name>
    <dbReference type="NCBI Taxonomy" id="39272"/>
    <lineage>
        <taxon>Eukaryota</taxon>
        <taxon>Metazoa</taxon>
        <taxon>Ecdysozoa</taxon>
        <taxon>Arthropoda</taxon>
        <taxon>Hexapoda</taxon>
        <taxon>Collembola</taxon>
        <taxon>Symphypleona</taxon>
        <taxon>Sminthuridae</taxon>
        <taxon>Allacma</taxon>
    </lineage>
</organism>
<gene>
    <name evidence="4" type="ORF">AFUS01_LOCUS22972</name>
</gene>
<accession>A0A8J2KY90</accession>
<dbReference type="OrthoDB" id="6500128at2759"/>
<evidence type="ECO:0000259" key="3">
    <source>
        <dbReference type="Pfam" id="PF24357"/>
    </source>
</evidence>
<comment type="caution">
    <text evidence="4">The sequence shown here is derived from an EMBL/GenBank/DDBJ whole genome shotgun (WGS) entry which is preliminary data.</text>
</comment>
<comment type="subcellular location">
    <subcellularLocation>
        <location evidence="1">Membrane</location>
        <topology evidence="1">Multi-pass membrane protein</topology>
    </subcellularLocation>
</comment>